<dbReference type="AlphaFoldDB" id="A0A7J9I5F1"/>
<evidence type="ECO:0000313" key="1">
    <source>
        <dbReference type="EMBL" id="MBA0817320.1"/>
    </source>
</evidence>
<keyword evidence="2" id="KW-1185">Reference proteome</keyword>
<dbReference type="EMBL" id="JABFAD010000041">
    <property type="protein sequence ID" value="MBA0817320.1"/>
    <property type="molecule type" value="Genomic_DNA"/>
</dbReference>
<dbReference type="OrthoDB" id="10323576at2759"/>
<proteinExistence type="predicted"/>
<evidence type="ECO:0000313" key="2">
    <source>
        <dbReference type="Proteomes" id="UP000593560"/>
    </source>
</evidence>
<name>A0A7J9I5F1_9ROSI</name>
<dbReference type="Proteomes" id="UP000593560">
    <property type="component" value="Unassembled WGS sequence"/>
</dbReference>
<gene>
    <name evidence="1" type="ORF">Gohar_028223</name>
</gene>
<reference evidence="1 2" key="1">
    <citation type="journal article" date="2019" name="Genome Biol. Evol.">
        <title>Insights into the evolution of the New World diploid cottons (Gossypium, subgenus Houzingenia) based on genome sequencing.</title>
        <authorList>
            <person name="Grover C.E."/>
            <person name="Arick M.A. 2nd"/>
            <person name="Thrash A."/>
            <person name="Conover J.L."/>
            <person name="Sanders W.S."/>
            <person name="Peterson D.G."/>
            <person name="Frelichowski J.E."/>
            <person name="Scheffler J.A."/>
            <person name="Scheffler B.E."/>
            <person name="Wendel J.F."/>
        </authorList>
    </citation>
    <scope>NUCLEOTIDE SEQUENCE [LARGE SCALE GENOMIC DNA]</scope>
    <source>
        <strain evidence="1">0</strain>
        <tissue evidence="1">Leaf</tissue>
    </source>
</reference>
<sequence>MLSSIDSESEGEKYSTSSIKSVDLIDDTTSVTINMTKKK</sequence>
<accession>A0A7J9I5F1</accession>
<comment type="caution">
    <text evidence="1">The sequence shown here is derived from an EMBL/GenBank/DDBJ whole genome shotgun (WGS) entry which is preliminary data.</text>
</comment>
<organism evidence="1 2">
    <name type="scientific">Gossypium harknessii</name>
    <dbReference type="NCBI Taxonomy" id="34285"/>
    <lineage>
        <taxon>Eukaryota</taxon>
        <taxon>Viridiplantae</taxon>
        <taxon>Streptophyta</taxon>
        <taxon>Embryophyta</taxon>
        <taxon>Tracheophyta</taxon>
        <taxon>Spermatophyta</taxon>
        <taxon>Magnoliopsida</taxon>
        <taxon>eudicotyledons</taxon>
        <taxon>Gunneridae</taxon>
        <taxon>Pentapetalae</taxon>
        <taxon>rosids</taxon>
        <taxon>malvids</taxon>
        <taxon>Malvales</taxon>
        <taxon>Malvaceae</taxon>
        <taxon>Malvoideae</taxon>
        <taxon>Gossypium</taxon>
    </lineage>
</organism>
<protein>
    <submittedName>
        <fullName evidence="1">Uncharacterized protein</fullName>
    </submittedName>
</protein>